<evidence type="ECO:0000256" key="1">
    <source>
        <dbReference type="ARBA" id="ARBA00004651"/>
    </source>
</evidence>
<dbReference type="GO" id="GO:0009246">
    <property type="term" value="P:enterobacterial common antigen biosynthetic process"/>
    <property type="evidence" value="ECO:0007669"/>
    <property type="project" value="TreeGrafter"/>
</dbReference>
<comment type="subcellular location">
    <subcellularLocation>
        <location evidence="1">Cell membrane</location>
        <topology evidence="1">Multi-pass membrane protein</topology>
    </subcellularLocation>
</comment>
<comment type="caution">
    <text evidence="9">The sequence shown here is derived from an EMBL/GenBank/DDBJ whole genome shotgun (WGS) entry which is preliminary data.</text>
</comment>
<accession>A0A078S0N6</accession>
<feature type="transmembrane region" description="Helical" evidence="7">
    <location>
        <begin position="206"/>
        <end position="224"/>
    </location>
</feature>
<evidence type="ECO:0000313" key="9">
    <source>
        <dbReference type="EMBL" id="KDS51333.1"/>
    </source>
</evidence>
<feature type="transmembrane region" description="Helical" evidence="7">
    <location>
        <begin position="177"/>
        <end position="194"/>
    </location>
</feature>
<protein>
    <submittedName>
        <fullName evidence="9">Acyltransferase family protein</fullName>
    </submittedName>
</protein>
<evidence type="ECO:0000256" key="3">
    <source>
        <dbReference type="ARBA" id="ARBA00022475"/>
    </source>
</evidence>
<feature type="transmembrane region" description="Helical" evidence="7">
    <location>
        <begin position="127"/>
        <end position="145"/>
    </location>
</feature>
<evidence type="ECO:0000256" key="2">
    <source>
        <dbReference type="ARBA" id="ARBA00007400"/>
    </source>
</evidence>
<evidence type="ECO:0000256" key="4">
    <source>
        <dbReference type="ARBA" id="ARBA00022692"/>
    </source>
</evidence>
<dbReference type="GO" id="GO:0005886">
    <property type="term" value="C:plasma membrane"/>
    <property type="evidence" value="ECO:0007669"/>
    <property type="project" value="UniProtKB-SubCell"/>
</dbReference>
<organism evidence="9 10">
    <name type="scientific">Bacteroides uniformis str. 3978 T3 ii</name>
    <dbReference type="NCBI Taxonomy" id="1339349"/>
    <lineage>
        <taxon>Bacteria</taxon>
        <taxon>Pseudomonadati</taxon>
        <taxon>Bacteroidota</taxon>
        <taxon>Bacteroidia</taxon>
        <taxon>Bacteroidales</taxon>
        <taxon>Bacteroidaceae</taxon>
        <taxon>Bacteroides</taxon>
    </lineage>
</organism>
<reference evidence="9 10" key="1">
    <citation type="submission" date="2014-04" db="EMBL/GenBank/DDBJ databases">
        <authorList>
            <person name="Sears C."/>
            <person name="Carroll K."/>
            <person name="Sack B.R."/>
            <person name="Qadri F."/>
            <person name="Myers L.L."/>
            <person name="Chung G.-T."/>
            <person name="Escheverria P."/>
            <person name="Fraser C.M."/>
            <person name="Sadzewicz L."/>
            <person name="Shefchek K.A."/>
            <person name="Tallon L."/>
            <person name="Das S.P."/>
            <person name="Daugherty S."/>
            <person name="Mongodin E.F."/>
        </authorList>
    </citation>
    <scope>NUCLEOTIDE SEQUENCE [LARGE SCALE GENOMIC DNA]</scope>
    <source>
        <strain evidence="9 10">3978 T3 ii</strain>
    </source>
</reference>
<keyword evidence="5 7" id="KW-1133">Transmembrane helix</keyword>
<proteinExistence type="inferred from homology"/>
<feature type="transmembrane region" description="Helical" evidence="7">
    <location>
        <begin position="12"/>
        <end position="31"/>
    </location>
</feature>
<feature type="domain" description="Acyltransferase 3" evidence="8">
    <location>
        <begin position="14"/>
        <end position="310"/>
    </location>
</feature>
<name>A0A078S0N6_BACUN</name>
<dbReference type="AlphaFoldDB" id="A0A078S0N6"/>
<dbReference type="EMBL" id="JNHN01000170">
    <property type="protein sequence ID" value="KDS51333.1"/>
    <property type="molecule type" value="Genomic_DNA"/>
</dbReference>
<dbReference type="PATRIC" id="fig|1339349.3.peg.1895"/>
<gene>
    <name evidence="9" type="ORF">M094_0645</name>
</gene>
<dbReference type="GO" id="GO:0016413">
    <property type="term" value="F:O-acetyltransferase activity"/>
    <property type="evidence" value="ECO:0007669"/>
    <property type="project" value="TreeGrafter"/>
</dbReference>
<evidence type="ECO:0000259" key="8">
    <source>
        <dbReference type="Pfam" id="PF01757"/>
    </source>
</evidence>
<evidence type="ECO:0000256" key="6">
    <source>
        <dbReference type="ARBA" id="ARBA00023136"/>
    </source>
</evidence>
<comment type="similarity">
    <text evidence="2">Belongs to the acyltransferase 3 family.</text>
</comment>
<dbReference type="PANTHER" id="PTHR40074:SF2">
    <property type="entry name" value="O-ACETYLTRANSFERASE WECH"/>
    <property type="match status" value="1"/>
</dbReference>
<keyword evidence="4 7" id="KW-0812">Transmembrane</keyword>
<feature type="transmembrane region" description="Helical" evidence="7">
    <location>
        <begin position="296"/>
        <end position="317"/>
    </location>
</feature>
<dbReference type="Proteomes" id="UP000028013">
    <property type="component" value="Unassembled WGS sequence"/>
</dbReference>
<sequence length="332" mass="38615">MNKDLSVKISIAGFICTLMVVYRHSLNYLAFFHSWSPQGLNGIVEDSCMRLTQIAVPYFFMVSGFFFLGKNYYEPQSYRQMIIKKIHTLFIPFVIWNVTGALCLLPFDKKAVGTDIFSVIQNLFNSHWYGPLWYVRDLMVVMMLYPIYGWLFRIKSSLPIWITVTVLFYLWKPIDCSVLSSECLVFFVLGGLIGKHPEMLSVRMRLAPTLAISAIWFAACFTGFMTFNEWIHKLTDMTGIVAFWQLLNHIPETWRQKMLHLSTFSFLIYVMHFYPMKLFKQGIAHIFYGNDIIATITYILLPIMISYLIILIGQGWIKLSPKTYSLAIGNRI</sequence>
<evidence type="ECO:0000256" key="5">
    <source>
        <dbReference type="ARBA" id="ARBA00022989"/>
    </source>
</evidence>
<dbReference type="RefSeq" id="WP_035448107.1">
    <property type="nucleotide sequence ID" value="NZ_JNHN01000170.1"/>
</dbReference>
<feature type="transmembrane region" description="Helical" evidence="7">
    <location>
        <begin position="89"/>
        <end position="107"/>
    </location>
</feature>
<keyword evidence="6 7" id="KW-0472">Membrane</keyword>
<evidence type="ECO:0000313" key="10">
    <source>
        <dbReference type="Proteomes" id="UP000028013"/>
    </source>
</evidence>
<keyword evidence="9" id="KW-0012">Acyltransferase</keyword>
<dbReference type="PANTHER" id="PTHR40074">
    <property type="entry name" value="O-ACETYLTRANSFERASE WECH"/>
    <property type="match status" value="1"/>
</dbReference>
<feature type="transmembrane region" description="Helical" evidence="7">
    <location>
        <begin position="259"/>
        <end position="276"/>
    </location>
</feature>
<keyword evidence="9" id="KW-0808">Transferase</keyword>
<evidence type="ECO:0000256" key="7">
    <source>
        <dbReference type="SAM" id="Phobius"/>
    </source>
</evidence>
<dbReference type="Pfam" id="PF01757">
    <property type="entry name" value="Acyl_transf_3"/>
    <property type="match status" value="1"/>
</dbReference>
<dbReference type="InterPro" id="IPR002656">
    <property type="entry name" value="Acyl_transf_3_dom"/>
</dbReference>
<keyword evidence="3" id="KW-1003">Cell membrane</keyword>
<feature type="transmembrane region" description="Helical" evidence="7">
    <location>
        <begin position="51"/>
        <end position="68"/>
    </location>
</feature>